<gene>
    <name evidence="2" type="ORF">P7K49_003098</name>
</gene>
<feature type="region of interest" description="Disordered" evidence="1">
    <location>
        <begin position="91"/>
        <end position="128"/>
    </location>
</feature>
<comment type="caution">
    <text evidence="2">The sequence shown here is derived from an EMBL/GenBank/DDBJ whole genome shotgun (WGS) entry which is preliminary data.</text>
</comment>
<dbReference type="Proteomes" id="UP001266305">
    <property type="component" value="Unassembled WGS sequence"/>
</dbReference>
<evidence type="ECO:0000313" key="2">
    <source>
        <dbReference type="EMBL" id="KAK2121712.1"/>
    </source>
</evidence>
<evidence type="ECO:0000313" key="3">
    <source>
        <dbReference type="Proteomes" id="UP001266305"/>
    </source>
</evidence>
<protein>
    <submittedName>
        <fullName evidence="2">Uncharacterized protein</fullName>
    </submittedName>
</protein>
<organism evidence="2 3">
    <name type="scientific">Saguinus oedipus</name>
    <name type="common">Cotton-top tamarin</name>
    <name type="synonym">Oedipomidas oedipus</name>
    <dbReference type="NCBI Taxonomy" id="9490"/>
    <lineage>
        <taxon>Eukaryota</taxon>
        <taxon>Metazoa</taxon>
        <taxon>Chordata</taxon>
        <taxon>Craniata</taxon>
        <taxon>Vertebrata</taxon>
        <taxon>Euteleostomi</taxon>
        <taxon>Mammalia</taxon>
        <taxon>Eutheria</taxon>
        <taxon>Euarchontoglires</taxon>
        <taxon>Primates</taxon>
        <taxon>Haplorrhini</taxon>
        <taxon>Platyrrhini</taxon>
        <taxon>Cebidae</taxon>
        <taxon>Callitrichinae</taxon>
        <taxon>Saguinus</taxon>
    </lineage>
</organism>
<accession>A0ABQ9WJ78</accession>
<keyword evidence="3" id="KW-1185">Reference proteome</keyword>
<evidence type="ECO:0000256" key="1">
    <source>
        <dbReference type="SAM" id="MobiDB-lite"/>
    </source>
</evidence>
<sequence>MDARSPLSPRASAFSIASLVAAEAVERTAHQGSGSSDRVKLRWLPGSPAGMHFSTVTRDMEDPLLQLLWGPGAEKVEAALARVGSRLLAATAEQRGRAGIPPKAYPPTSLRAGSEVGTQVDPGPEEGQ</sequence>
<dbReference type="EMBL" id="JASSZA010000001">
    <property type="protein sequence ID" value="KAK2121712.1"/>
    <property type="molecule type" value="Genomic_DNA"/>
</dbReference>
<reference evidence="2 3" key="1">
    <citation type="submission" date="2023-05" db="EMBL/GenBank/DDBJ databases">
        <title>B98-5 Cell Line De Novo Hybrid Assembly: An Optical Mapping Approach.</title>
        <authorList>
            <person name="Kananen K."/>
            <person name="Auerbach J.A."/>
            <person name="Kautto E."/>
            <person name="Blachly J.S."/>
        </authorList>
    </citation>
    <scope>NUCLEOTIDE SEQUENCE [LARGE SCALE GENOMIC DNA]</scope>
    <source>
        <strain evidence="2">B95-8</strain>
        <tissue evidence="2">Cell line</tissue>
    </source>
</reference>
<name>A0ABQ9WJ78_SAGOE</name>
<proteinExistence type="predicted"/>